<dbReference type="Proteomes" id="UP000535491">
    <property type="component" value="Unassembled WGS sequence"/>
</dbReference>
<organism evidence="2 3">
    <name type="scientific">Paenactinomyces guangxiensis</name>
    <dbReference type="NCBI Taxonomy" id="1490290"/>
    <lineage>
        <taxon>Bacteria</taxon>
        <taxon>Bacillati</taxon>
        <taxon>Bacillota</taxon>
        <taxon>Bacilli</taxon>
        <taxon>Bacillales</taxon>
        <taxon>Thermoactinomycetaceae</taxon>
        <taxon>Paenactinomyces</taxon>
    </lineage>
</organism>
<reference evidence="2 3" key="1">
    <citation type="submission" date="2020-07" db="EMBL/GenBank/DDBJ databases">
        <authorList>
            <person name="Feng H."/>
        </authorList>
    </citation>
    <scope>NUCLEOTIDE SEQUENCE [LARGE SCALE GENOMIC DNA]</scope>
    <source>
        <strain evidence="3">s-10</strain>
    </source>
</reference>
<gene>
    <name evidence="2" type="ORF">H1191_06055</name>
</gene>
<dbReference type="EMBL" id="JACEIQ010000004">
    <property type="protein sequence ID" value="MBA4493868.1"/>
    <property type="molecule type" value="Genomic_DNA"/>
</dbReference>
<name>A0A7W1WPU7_9BACL</name>
<comment type="caution">
    <text evidence="2">The sequence shown here is derived from an EMBL/GenBank/DDBJ whole genome shotgun (WGS) entry which is preliminary data.</text>
</comment>
<feature type="compositionally biased region" description="Pro residues" evidence="1">
    <location>
        <begin position="7"/>
        <end position="18"/>
    </location>
</feature>
<evidence type="ECO:0000313" key="3">
    <source>
        <dbReference type="Proteomes" id="UP000535491"/>
    </source>
</evidence>
<keyword evidence="3" id="KW-1185">Reference proteome</keyword>
<accession>A0A7W1WPU7</accession>
<protein>
    <submittedName>
        <fullName evidence="2">Uncharacterized protein</fullName>
    </submittedName>
</protein>
<feature type="region of interest" description="Disordered" evidence="1">
    <location>
        <begin position="1"/>
        <end position="24"/>
    </location>
</feature>
<dbReference type="AlphaFoldDB" id="A0A7W1WPU7"/>
<feature type="region of interest" description="Disordered" evidence="1">
    <location>
        <begin position="95"/>
        <end position="116"/>
    </location>
</feature>
<dbReference type="RefSeq" id="WP_181751110.1">
    <property type="nucleotide sequence ID" value="NZ_JACEIQ010000004.1"/>
</dbReference>
<sequence>MEKPKKPVAPPKMPPMPKIPYKKPVHPPMPPKMPPMHMPMMPPMHMPMMPPTYHIPCDPHMLHHMYRQLKMCHKYEMKMLKWYMKYCGCRPHKHMPYDSSSRGWDSSHYSRYDSSRHHDICDTPLESSYD</sequence>
<evidence type="ECO:0000256" key="1">
    <source>
        <dbReference type="SAM" id="MobiDB-lite"/>
    </source>
</evidence>
<evidence type="ECO:0000313" key="2">
    <source>
        <dbReference type="EMBL" id="MBA4493868.1"/>
    </source>
</evidence>
<proteinExistence type="predicted"/>